<name>A0A432WXR6_9GAMM</name>
<evidence type="ECO:0000256" key="1">
    <source>
        <dbReference type="SAM" id="Coils"/>
    </source>
</evidence>
<gene>
    <name evidence="2" type="ORF">CWE13_02795</name>
</gene>
<keyword evidence="3" id="KW-1185">Reference proteome</keyword>
<accession>A0A432WXR6</accession>
<protein>
    <recommendedName>
        <fullName evidence="4">Lipoprotein</fullName>
    </recommendedName>
</protein>
<dbReference type="OrthoDB" id="6387823at2"/>
<reference evidence="3" key="1">
    <citation type="journal article" date="2018" name="Front. Microbiol.">
        <title>Genome-Based Analysis Reveals the Taxonomy and Diversity of the Family Idiomarinaceae.</title>
        <authorList>
            <person name="Liu Y."/>
            <person name="Lai Q."/>
            <person name="Shao Z."/>
        </authorList>
    </citation>
    <scope>NUCLEOTIDE SEQUENCE [LARGE SCALE GENOMIC DNA]</scope>
    <source>
        <strain evidence="3">AIS</strain>
    </source>
</reference>
<comment type="caution">
    <text evidence="2">The sequence shown here is derived from an EMBL/GenBank/DDBJ whole genome shotgun (WGS) entry which is preliminary data.</text>
</comment>
<proteinExistence type="predicted"/>
<dbReference type="RefSeq" id="WP_126805806.1">
    <property type="nucleotide sequence ID" value="NZ_PIPP01000001.1"/>
</dbReference>
<dbReference type="AlphaFoldDB" id="A0A432WXR6"/>
<dbReference type="Proteomes" id="UP000286934">
    <property type="component" value="Unassembled WGS sequence"/>
</dbReference>
<keyword evidence="1" id="KW-0175">Coiled coil</keyword>
<evidence type="ECO:0000313" key="2">
    <source>
        <dbReference type="EMBL" id="RUO38590.1"/>
    </source>
</evidence>
<evidence type="ECO:0008006" key="4">
    <source>
        <dbReference type="Google" id="ProtNLM"/>
    </source>
</evidence>
<dbReference type="EMBL" id="PIPP01000001">
    <property type="protein sequence ID" value="RUO38590.1"/>
    <property type="molecule type" value="Genomic_DNA"/>
</dbReference>
<dbReference type="PROSITE" id="PS51257">
    <property type="entry name" value="PROKAR_LIPOPROTEIN"/>
    <property type="match status" value="1"/>
</dbReference>
<evidence type="ECO:0000313" key="3">
    <source>
        <dbReference type="Proteomes" id="UP000286934"/>
    </source>
</evidence>
<feature type="coiled-coil region" evidence="1">
    <location>
        <begin position="38"/>
        <end position="65"/>
    </location>
</feature>
<sequence>MKKLSILFVIFGVAGCSNQALYDNVRSHQRKECLKEPSATYSECIERTNKEYEEYERERQEALKKIIVDSDSIPSGSQA</sequence>
<organism evidence="2 3">
    <name type="scientific">Aliidiomarina shirensis</name>
    <dbReference type="NCBI Taxonomy" id="1048642"/>
    <lineage>
        <taxon>Bacteria</taxon>
        <taxon>Pseudomonadati</taxon>
        <taxon>Pseudomonadota</taxon>
        <taxon>Gammaproteobacteria</taxon>
        <taxon>Alteromonadales</taxon>
        <taxon>Idiomarinaceae</taxon>
        <taxon>Aliidiomarina</taxon>
    </lineage>
</organism>